<dbReference type="AlphaFoldDB" id="A0AAW4PM10"/>
<protein>
    <submittedName>
        <fullName evidence="2">Class I SAM-dependent methyltransferase</fullName>
    </submittedName>
</protein>
<dbReference type="InterPro" id="IPR013216">
    <property type="entry name" value="Methyltransf_11"/>
</dbReference>
<keyword evidence="2" id="KW-0489">Methyltransferase</keyword>
<evidence type="ECO:0000313" key="3">
    <source>
        <dbReference type="Proteomes" id="UP001430455"/>
    </source>
</evidence>
<proteinExistence type="predicted"/>
<dbReference type="Proteomes" id="UP001430455">
    <property type="component" value="Unassembled WGS sequence"/>
</dbReference>
<name>A0AAW4PM10_9EURY</name>
<organism evidence="2 3">
    <name type="scientific">Haloarcula nitratireducens</name>
    <dbReference type="NCBI Taxonomy" id="2487749"/>
    <lineage>
        <taxon>Archaea</taxon>
        <taxon>Methanobacteriati</taxon>
        <taxon>Methanobacteriota</taxon>
        <taxon>Stenosarchaea group</taxon>
        <taxon>Halobacteria</taxon>
        <taxon>Halobacteriales</taxon>
        <taxon>Haloarculaceae</taxon>
        <taxon>Haloarcula</taxon>
    </lineage>
</organism>
<gene>
    <name evidence="2" type="ORF">EGH23_25385</name>
</gene>
<dbReference type="SUPFAM" id="SSF53335">
    <property type="entry name" value="S-adenosyl-L-methionine-dependent methyltransferases"/>
    <property type="match status" value="1"/>
</dbReference>
<dbReference type="RefSeq" id="WP_220582775.1">
    <property type="nucleotide sequence ID" value="NZ_RKLT01000043.1"/>
</dbReference>
<keyword evidence="2" id="KW-0808">Transferase</keyword>
<dbReference type="EMBL" id="RKLT01000043">
    <property type="protein sequence ID" value="MBX0298197.1"/>
    <property type="molecule type" value="Genomic_DNA"/>
</dbReference>
<sequence length="229" mass="25059">MSNSAHPAKGAPVDIDGAIAERPREIRQYPLLDAVYARHDQLIGEWARGRTLEIAHGQYAHPTADVAVDIFAENAHAAQCSAAVSDARQLPFTTDSFETIIGRRFLHHVPAEDRLQLIEECKRVLKPGGRLIILEGTPGLYRRAVKGIGFALGILGEDSDDYGHCSAAEIRTLVDEANLLTDVNRALGSPLMPLAIGTHDSLAHLGELVSQTQLVRWWTLHVARVDREG</sequence>
<reference evidence="2 3" key="1">
    <citation type="submission" date="2021-06" db="EMBL/GenBank/DDBJ databases">
        <title>Halomicroarcula sp. a new haloarchaeum isolated from saline soil.</title>
        <authorList>
            <person name="Duran-Viseras A."/>
            <person name="Sanchez-Porro C."/>
            <person name="Ventosa A."/>
        </authorList>
    </citation>
    <scope>NUCLEOTIDE SEQUENCE [LARGE SCALE GENOMIC DNA]</scope>
    <source>
        <strain evidence="2 3">F27</strain>
    </source>
</reference>
<comment type="caution">
    <text evidence="2">The sequence shown here is derived from an EMBL/GenBank/DDBJ whole genome shotgun (WGS) entry which is preliminary data.</text>
</comment>
<evidence type="ECO:0000259" key="1">
    <source>
        <dbReference type="Pfam" id="PF08241"/>
    </source>
</evidence>
<dbReference type="Pfam" id="PF08241">
    <property type="entry name" value="Methyltransf_11"/>
    <property type="match status" value="1"/>
</dbReference>
<dbReference type="GO" id="GO:0008757">
    <property type="term" value="F:S-adenosylmethionine-dependent methyltransferase activity"/>
    <property type="evidence" value="ECO:0007669"/>
    <property type="project" value="InterPro"/>
</dbReference>
<feature type="domain" description="Methyltransferase type 11" evidence="1">
    <location>
        <begin position="67"/>
        <end position="133"/>
    </location>
</feature>
<dbReference type="InterPro" id="IPR029063">
    <property type="entry name" value="SAM-dependent_MTases_sf"/>
</dbReference>
<dbReference type="Gene3D" id="3.40.50.150">
    <property type="entry name" value="Vaccinia Virus protein VP39"/>
    <property type="match status" value="1"/>
</dbReference>
<dbReference type="CDD" id="cd02440">
    <property type="entry name" value="AdoMet_MTases"/>
    <property type="match status" value="1"/>
</dbReference>
<keyword evidence="3" id="KW-1185">Reference proteome</keyword>
<accession>A0AAW4PM10</accession>
<dbReference type="GO" id="GO:0032259">
    <property type="term" value="P:methylation"/>
    <property type="evidence" value="ECO:0007669"/>
    <property type="project" value="UniProtKB-KW"/>
</dbReference>
<evidence type="ECO:0000313" key="2">
    <source>
        <dbReference type="EMBL" id="MBX0298197.1"/>
    </source>
</evidence>